<accession>A0A445MVQ0</accession>
<dbReference type="AlphaFoldDB" id="A0A445MVQ0"/>
<proteinExistence type="predicted"/>
<sequence length="222" mass="24534">MITAQQKPINEIRGMLGPYKRILVLGCASCVAECAAGGQKETAMLASTLRMMAKMNNEDVTIHEHTLDRQCVRDFVVRLDEIISSYDAVLSLGCGAGVQAVAEMFSEIPIIPALNTEFIGETRAQGLWMENCLGCGDCMLYYFGGVCPLARCSKQLFNGPCGGSVGGRCEINQDVDCAWQQIIDRLTRFGAMDRLEMIYPPKNWSRKQGGGPRKIIREDQQR</sequence>
<evidence type="ECO:0000259" key="2">
    <source>
        <dbReference type="Pfam" id="PF12225"/>
    </source>
</evidence>
<evidence type="ECO:0000313" key="3">
    <source>
        <dbReference type="EMBL" id="SPD73479.1"/>
    </source>
</evidence>
<dbReference type="PANTHER" id="PTHR38755">
    <property type="entry name" value="5,10-METHYLENETETRAHYDROFOLATE REDUCTASE"/>
    <property type="match status" value="1"/>
</dbReference>
<gene>
    <name evidence="3" type="ORF">PITCH_A190055</name>
</gene>
<dbReference type="Pfam" id="PF12225">
    <property type="entry name" value="DUF5981"/>
    <property type="match status" value="1"/>
</dbReference>
<name>A0A445MVQ0_9BACT</name>
<dbReference type="InterPro" id="IPR022026">
    <property type="entry name" value="DUF5981"/>
</dbReference>
<evidence type="ECO:0000256" key="1">
    <source>
        <dbReference type="SAM" id="MobiDB-lite"/>
    </source>
</evidence>
<dbReference type="EMBL" id="OJIN01000101">
    <property type="protein sequence ID" value="SPD73479.1"/>
    <property type="molecule type" value="Genomic_DNA"/>
</dbReference>
<dbReference type="PANTHER" id="PTHR38755:SF1">
    <property type="entry name" value="METHYLENE-TETRAHYDROFOLATE REDUCTASE C-TERMINAL DOMAIN-CONTAINING PROTEIN"/>
    <property type="match status" value="1"/>
</dbReference>
<protein>
    <recommendedName>
        <fullName evidence="2">Methylene-tetrahydrofolate reductase C-terminal-like domain-containing protein</fullName>
    </recommendedName>
</protein>
<feature type="domain" description="Methylene-tetrahydrofolate reductase C-terminal-like" evidence="2">
    <location>
        <begin position="111"/>
        <end position="205"/>
    </location>
</feature>
<organism evidence="3">
    <name type="scientific">uncultured Desulfobacterium sp</name>
    <dbReference type="NCBI Taxonomy" id="201089"/>
    <lineage>
        <taxon>Bacteria</taxon>
        <taxon>Pseudomonadati</taxon>
        <taxon>Thermodesulfobacteriota</taxon>
        <taxon>Desulfobacteria</taxon>
        <taxon>Desulfobacterales</taxon>
        <taxon>Desulfobacteriaceae</taxon>
        <taxon>Desulfobacterium</taxon>
        <taxon>environmental samples</taxon>
    </lineage>
</organism>
<feature type="region of interest" description="Disordered" evidence="1">
    <location>
        <begin position="203"/>
        <end position="222"/>
    </location>
</feature>
<reference evidence="3" key="1">
    <citation type="submission" date="2018-01" db="EMBL/GenBank/DDBJ databases">
        <authorList>
            <person name="Regsiter A."/>
            <person name="William W."/>
        </authorList>
    </citation>
    <scope>NUCLEOTIDE SEQUENCE</scope>
    <source>
        <strain evidence="3">TRIP AH-1</strain>
    </source>
</reference>